<evidence type="ECO:0000313" key="2">
    <source>
        <dbReference type="EMBL" id="SCG57471.1"/>
    </source>
</evidence>
<reference evidence="2 3" key="1">
    <citation type="submission" date="2016-06" db="EMBL/GenBank/DDBJ databases">
        <authorList>
            <person name="Kjaerup R.B."/>
            <person name="Dalgaard T.S."/>
            <person name="Juul-Madsen H.R."/>
        </authorList>
    </citation>
    <scope>NUCLEOTIDE SEQUENCE [LARGE SCALE GENOMIC DNA]</scope>
    <source>
        <strain evidence="2 3">DSM 43904</strain>
    </source>
</reference>
<feature type="region of interest" description="Disordered" evidence="1">
    <location>
        <begin position="43"/>
        <end position="74"/>
    </location>
</feature>
<gene>
    <name evidence="2" type="ORF">GA0070609_3316</name>
</gene>
<dbReference type="Proteomes" id="UP000198217">
    <property type="component" value="Chromosome I"/>
</dbReference>
<accession>A0A1C5IHH4</accession>
<protein>
    <submittedName>
        <fullName evidence="2">Uncharacterized protein</fullName>
    </submittedName>
</protein>
<evidence type="ECO:0000256" key="1">
    <source>
        <dbReference type="SAM" id="MobiDB-lite"/>
    </source>
</evidence>
<evidence type="ECO:0000313" key="3">
    <source>
        <dbReference type="Proteomes" id="UP000198217"/>
    </source>
</evidence>
<keyword evidence="3" id="KW-1185">Reference proteome</keyword>
<sequence>MSHTALFLVAGLAVLAFDQYRLYAVRHELAALQRAELRDPLTGLAKPRQKRRRVDAARPTPTRGCGRGSGRLQARQRHLMLGGRRAERLRLVDRVRPRP</sequence>
<proteinExistence type="predicted"/>
<organism evidence="2 3">
    <name type="scientific">Micromonospora echinaurantiaca</name>
    <dbReference type="NCBI Taxonomy" id="47857"/>
    <lineage>
        <taxon>Bacteria</taxon>
        <taxon>Bacillati</taxon>
        <taxon>Actinomycetota</taxon>
        <taxon>Actinomycetes</taxon>
        <taxon>Micromonosporales</taxon>
        <taxon>Micromonosporaceae</taxon>
        <taxon>Micromonospora</taxon>
    </lineage>
</organism>
<name>A0A1C5IHH4_9ACTN</name>
<dbReference type="RefSeq" id="WP_157748201.1">
    <property type="nucleotide sequence ID" value="NZ_LT607750.1"/>
</dbReference>
<dbReference type="AlphaFoldDB" id="A0A1C5IHH4"/>
<dbReference type="EMBL" id="LT607750">
    <property type="protein sequence ID" value="SCG57471.1"/>
    <property type="molecule type" value="Genomic_DNA"/>
</dbReference>